<keyword evidence="2" id="KW-1185">Reference proteome</keyword>
<dbReference type="HOGENOM" id="CLU_194368_0_0_6"/>
<proteinExistence type="predicted"/>
<dbReference type="STRING" id="425104.Ssed_1055"/>
<gene>
    <name evidence="1" type="ordered locus">Ssed_1055</name>
</gene>
<evidence type="ECO:0000313" key="1">
    <source>
        <dbReference type="EMBL" id="ABV35666.1"/>
    </source>
</evidence>
<dbReference type="OrthoDB" id="3831024at2"/>
<dbReference type="EMBL" id="CP000821">
    <property type="protein sequence ID" value="ABV35666.1"/>
    <property type="molecule type" value="Genomic_DNA"/>
</dbReference>
<name>A8FS43_SHESH</name>
<dbReference type="KEGG" id="sse:Ssed_1055"/>
<dbReference type="RefSeq" id="WP_012141402.1">
    <property type="nucleotide sequence ID" value="NC_009831.1"/>
</dbReference>
<reference evidence="1 2" key="1">
    <citation type="submission" date="2007-08" db="EMBL/GenBank/DDBJ databases">
        <title>Complete sequence of Shewanella sediminis HAW-EB3.</title>
        <authorList>
            <consortium name="US DOE Joint Genome Institute"/>
            <person name="Copeland A."/>
            <person name="Lucas S."/>
            <person name="Lapidus A."/>
            <person name="Barry K."/>
            <person name="Glavina del Rio T."/>
            <person name="Dalin E."/>
            <person name="Tice H."/>
            <person name="Pitluck S."/>
            <person name="Chertkov O."/>
            <person name="Brettin T."/>
            <person name="Bruce D."/>
            <person name="Detter J.C."/>
            <person name="Han C."/>
            <person name="Schmutz J."/>
            <person name="Larimer F."/>
            <person name="Land M."/>
            <person name="Hauser L."/>
            <person name="Kyrpides N."/>
            <person name="Kim E."/>
            <person name="Zhao J.-S."/>
            <person name="Richardson P."/>
        </authorList>
    </citation>
    <scope>NUCLEOTIDE SEQUENCE [LARGE SCALE GENOMIC DNA]</scope>
    <source>
        <strain evidence="1 2">HAW-EB3</strain>
    </source>
</reference>
<protein>
    <submittedName>
        <fullName evidence="1">Uncharacterized protein</fullName>
    </submittedName>
</protein>
<organism evidence="1 2">
    <name type="scientific">Shewanella sediminis (strain HAW-EB3)</name>
    <dbReference type="NCBI Taxonomy" id="425104"/>
    <lineage>
        <taxon>Bacteria</taxon>
        <taxon>Pseudomonadati</taxon>
        <taxon>Pseudomonadota</taxon>
        <taxon>Gammaproteobacteria</taxon>
        <taxon>Alteromonadales</taxon>
        <taxon>Shewanellaceae</taxon>
        <taxon>Shewanella</taxon>
    </lineage>
</organism>
<dbReference type="AlphaFoldDB" id="A8FS43"/>
<sequence length="78" mass="9386">MKHELWIENEDEQTFCLSGRRGERARKLLEPNAKLVWTCEAPSNFEAMTKYYEYMGWGEYTTDFPEHDKKTYAELGWE</sequence>
<evidence type="ECO:0000313" key="2">
    <source>
        <dbReference type="Proteomes" id="UP000002015"/>
    </source>
</evidence>
<dbReference type="Proteomes" id="UP000002015">
    <property type="component" value="Chromosome"/>
</dbReference>
<accession>A8FS43</accession>
<dbReference type="eggNOG" id="ENOG5032SSG">
    <property type="taxonomic scope" value="Bacteria"/>
</dbReference>